<gene>
    <name evidence="1" type="ORF">AM305_03982</name>
</gene>
<dbReference type="Proteomes" id="UP000005532">
    <property type="component" value="Unassembled WGS sequence"/>
</dbReference>
<dbReference type="Pfam" id="PF23793">
    <property type="entry name" value="LysC"/>
    <property type="match status" value="1"/>
</dbReference>
<dbReference type="InterPro" id="IPR058979">
    <property type="entry name" value="LysC-like"/>
</dbReference>
<proteinExistence type="predicted"/>
<reference evidence="1 2" key="1">
    <citation type="journal article" date="2010" name="Vet. Microbiol.">
        <title>Production of haemolysins by strains of the Actinobacillus minor/porcitonsillarum complex.</title>
        <authorList>
            <person name="Arya G."/>
            <person name="Niven D.F."/>
        </authorList>
    </citation>
    <scope>NUCLEOTIDE SEQUENCE [LARGE SCALE GENOMIC DNA]</scope>
    <source>
        <strain evidence="1 2">NM305</strain>
    </source>
</reference>
<comment type="caution">
    <text evidence="1">The sequence shown here is derived from an EMBL/GenBank/DDBJ whole genome shotgun (WGS) entry which is preliminary data.</text>
</comment>
<evidence type="ECO:0000313" key="2">
    <source>
        <dbReference type="Proteomes" id="UP000005532"/>
    </source>
</evidence>
<organism evidence="1 2">
    <name type="scientific">Actinobacillus minor NM305</name>
    <dbReference type="NCBI Taxonomy" id="637911"/>
    <lineage>
        <taxon>Bacteria</taxon>
        <taxon>Pseudomonadati</taxon>
        <taxon>Pseudomonadota</taxon>
        <taxon>Gammaproteobacteria</taxon>
        <taxon>Pasteurellales</taxon>
        <taxon>Pasteurellaceae</taxon>
        <taxon>Actinobacillus</taxon>
    </lineage>
</organism>
<accession>C5S5A6</accession>
<evidence type="ECO:0000313" key="1">
    <source>
        <dbReference type="EMBL" id="EER45892.1"/>
    </source>
</evidence>
<protein>
    <submittedName>
        <fullName evidence="1">Putative lytic protein Rz1, bacteriophage protein</fullName>
    </submittedName>
</protein>
<sequence>MVTKTNYVYPPAAYLVQCERSEFSGKTYADAIDYLMIVIKERDLCASQIDSIREWQARTKQGFK</sequence>
<dbReference type="eggNOG" id="ENOG5031K2H">
    <property type="taxonomic scope" value="Bacteria"/>
</dbReference>
<name>C5S5A6_9PAST</name>
<dbReference type="EMBL" id="ACQL01000190">
    <property type="protein sequence ID" value="EER45892.1"/>
    <property type="molecule type" value="Genomic_DNA"/>
</dbReference>
<dbReference type="AlphaFoldDB" id="C5S5A6"/>